<feature type="region of interest" description="Disordered" evidence="2">
    <location>
        <begin position="59"/>
        <end position="157"/>
    </location>
</feature>
<reference evidence="4 5" key="1">
    <citation type="submission" date="2019-07" db="EMBL/GenBank/DDBJ databases">
        <title>Annotation for the trematode Paragonimus westermani.</title>
        <authorList>
            <person name="Choi Y.-J."/>
        </authorList>
    </citation>
    <scope>NUCLEOTIDE SEQUENCE [LARGE SCALE GENOMIC DNA]</scope>
    <source>
        <strain evidence="4">180907_Pwestermani</strain>
    </source>
</reference>
<feature type="domain" description="RRM" evidence="3">
    <location>
        <begin position="158"/>
        <end position="237"/>
    </location>
</feature>
<sequence length="363" mass="41353">SIRSSEQLLRKFSVLFSSIYRFCSQSLTSSSGPLLYRSLFCSVHAGLHKVVLGFPSRMSYSGSPVSRRRTSRYEELPSRSKDYPDDYDKSRASFTGRRGRTRESNGYDSSKYDRDGYGRDDDRRPSYGSRPISTSVTRYAGDDRGRGPNSGAPPKPSRVLGVFGLSLRTEERHLYDVMSAYGPLEDIQIVYDSLTGRSRGFAFVYFQNLEDARSARAACARGLELHDRVLRVDYSITSSAHQPTPGVYMGKDKRRNFPDRGRRYGYSDRRPPRSAPYRRSRSRSRSPPRRRADESPYHRRSRVVSSSRSRSPPPVYSPESRSRGRPTSRPRSITDRLEHEGSGRFPGAPKDDPEWSDRSVSPR</sequence>
<keyword evidence="1" id="KW-0694">RNA-binding</keyword>
<feature type="compositionally biased region" description="Basic and acidic residues" evidence="2">
    <location>
        <begin position="71"/>
        <end position="91"/>
    </location>
</feature>
<dbReference type="Gene3D" id="3.30.70.330">
    <property type="match status" value="1"/>
</dbReference>
<dbReference type="AlphaFoldDB" id="A0A8T0DBN6"/>
<dbReference type="EMBL" id="JTDF01007754">
    <property type="protein sequence ID" value="KAF8564852.1"/>
    <property type="molecule type" value="Genomic_DNA"/>
</dbReference>
<dbReference type="SMART" id="SM00360">
    <property type="entry name" value="RRM"/>
    <property type="match status" value="1"/>
</dbReference>
<comment type="caution">
    <text evidence="4">The sequence shown here is derived from an EMBL/GenBank/DDBJ whole genome shotgun (WGS) entry which is preliminary data.</text>
</comment>
<proteinExistence type="predicted"/>
<dbReference type="InterPro" id="IPR050441">
    <property type="entry name" value="RBM"/>
</dbReference>
<dbReference type="OrthoDB" id="439808at2759"/>
<protein>
    <recommendedName>
        <fullName evidence="3">RRM domain-containing protein</fullName>
    </recommendedName>
</protein>
<feature type="compositionally biased region" description="Basic and acidic residues" evidence="2">
    <location>
        <begin position="332"/>
        <end position="342"/>
    </location>
</feature>
<evidence type="ECO:0000256" key="2">
    <source>
        <dbReference type="SAM" id="MobiDB-lite"/>
    </source>
</evidence>
<dbReference type="PANTHER" id="PTHR48034">
    <property type="entry name" value="TRANSFORMER-2 SEX-DETERMINING PROTEIN-RELATED"/>
    <property type="match status" value="1"/>
</dbReference>
<dbReference type="Pfam" id="PF00076">
    <property type="entry name" value="RRM_1"/>
    <property type="match status" value="1"/>
</dbReference>
<evidence type="ECO:0000256" key="1">
    <source>
        <dbReference type="PROSITE-ProRule" id="PRU00176"/>
    </source>
</evidence>
<dbReference type="GO" id="GO:0003723">
    <property type="term" value="F:RNA binding"/>
    <property type="evidence" value="ECO:0007669"/>
    <property type="project" value="UniProtKB-UniRule"/>
</dbReference>
<dbReference type="PROSITE" id="PS50102">
    <property type="entry name" value="RRM"/>
    <property type="match status" value="1"/>
</dbReference>
<feature type="compositionally biased region" description="Basic residues" evidence="2">
    <location>
        <begin position="276"/>
        <end position="289"/>
    </location>
</feature>
<evidence type="ECO:0000313" key="5">
    <source>
        <dbReference type="Proteomes" id="UP000699462"/>
    </source>
</evidence>
<dbReference type="InterPro" id="IPR035979">
    <property type="entry name" value="RBD_domain_sf"/>
</dbReference>
<name>A0A8T0DBN6_9TREM</name>
<keyword evidence="5" id="KW-1185">Reference proteome</keyword>
<gene>
    <name evidence="4" type="ORF">P879_10981</name>
</gene>
<dbReference type="Proteomes" id="UP000699462">
    <property type="component" value="Unassembled WGS sequence"/>
</dbReference>
<accession>A0A8T0DBN6</accession>
<evidence type="ECO:0000313" key="4">
    <source>
        <dbReference type="EMBL" id="KAF8564852.1"/>
    </source>
</evidence>
<feature type="compositionally biased region" description="Basic and acidic residues" evidence="2">
    <location>
        <begin position="101"/>
        <end position="125"/>
    </location>
</feature>
<dbReference type="InterPro" id="IPR000504">
    <property type="entry name" value="RRM_dom"/>
</dbReference>
<dbReference type="InterPro" id="IPR012677">
    <property type="entry name" value="Nucleotide-bd_a/b_plait_sf"/>
</dbReference>
<feature type="compositionally biased region" description="Basic and acidic residues" evidence="2">
    <location>
        <begin position="255"/>
        <end position="271"/>
    </location>
</feature>
<evidence type="ECO:0000259" key="3">
    <source>
        <dbReference type="PROSITE" id="PS50102"/>
    </source>
</evidence>
<feature type="region of interest" description="Disordered" evidence="2">
    <location>
        <begin position="239"/>
        <end position="363"/>
    </location>
</feature>
<organism evidence="4 5">
    <name type="scientific">Paragonimus westermani</name>
    <dbReference type="NCBI Taxonomy" id="34504"/>
    <lineage>
        <taxon>Eukaryota</taxon>
        <taxon>Metazoa</taxon>
        <taxon>Spiralia</taxon>
        <taxon>Lophotrochozoa</taxon>
        <taxon>Platyhelminthes</taxon>
        <taxon>Trematoda</taxon>
        <taxon>Digenea</taxon>
        <taxon>Plagiorchiida</taxon>
        <taxon>Troglotremata</taxon>
        <taxon>Troglotrematidae</taxon>
        <taxon>Paragonimus</taxon>
    </lineage>
</organism>
<dbReference type="SUPFAM" id="SSF54928">
    <property type="entry name" value="RNA-binding domain, RBD"/>
    <property type="match status" value="1"/>
</dbReference>
<feature type="non-terminal residue" evidence="4">
    <location>
        <position position="1"/>
    </location>
</feature>